<dbReference type="AlphaFoldDB" id="A0AAV7W4M0"/>
<evidence type="ECO:0000313" key="2">
    <source>
        <dbReference type="EMBL" id="KAJ1207069.1"/>
    </source>
</evidence>
<dbReference type="EMBL" id="JANPWB010000002">
    <property type="protein sequence ID" value="KAJ1207069.1"/>
    <property type="molecule type" value="Genomic_DNA"/>
</dbReference>
<organism evidence="2 3">
    <name type="scientific">Pleurodeles waltl</name>
    <name type="common">Iberian ribbed newt</name>
    <dbReference type="NCBI Taxonomy" id="8319"/>
    <lineage>
        <taxon>Eukaryota</taxon>
        <taxon>Metazoa</taxon>
        <taxon>Chordata</taxon>
        <taxon>Craniata</taxon>
        <taxon>Vertebrata</taxon>
        <taxon>Euteleostomi</taxon>
        <taxon>Amphibia</taxon>
        <taxon>Batrachia</taxon>
        <taxon>Caudata</taxon>
        <taxon>Salamandroidea</taxon>
        <taxon>Salamandridae</taxon>
        <taxon>Pleurodelinae</taxon>
        <taxon>Pleurodeles</taxon>
    </lineage>
</organism>
<evidence type="ECO:0000313" key="3">
    <source>
        <dbReference type="Proteomes" id="UP001066276"/>
    </source>
</evidence>
<protein>
    <submittedName>
        <fullName evidence="2">Uncharacterized protein</fullName>
    </submittedName>
</protein>
<evidence type="ECO:0000256" key="1">
    <source>
        <dbReference type="SAM" id="MobiDB-lite"/>
    </source>
</evidence>
<feature type="region of interest" description="Disordered" evidence="1">
    <location>
        <begin position="1"/>
        <end position="32"/>
    </location>
</feature>
<name>A0AAV7W4M0_PLEWA</name>
<feature type="compositionally biased region" description="Basic and acidic residues" evidence="1">
    <location>
        <begin position="16"/>
        <end position="30"/>
    </location>
</feature>
<gene>
    <name evidence="2" type="ORF">NDU88_002461</name>
</gene>
<sequence length="92" mass="10546">MWTAFLSPINSDDSGAEEKPKTKPSKDRSEPFGNDVLYIAAKQCNNKEIQKRLRVARNPTLRDAISIVKVLEQSNLCMEELKKKIKEIKSRK</sequence>
<accession>A0AAV7W4M0</accession>
<keyword evidence="3" id="KW-1185">Reference proteome</keyword>
<proteinExistence type="predicted"/>
<comment type="caution">
    <text evidence="2">The sequence shown here is derived from an EMBL/GenBank/DDBJ whole genome shotgun (WGS) entry which is preliminary data.</text>
</comment>
<dbReference type="Proteomes" id="UP001066276">
    <property type="component" value="Chromosome 1_2"/>
</dbReference>
<reference evidence="2" key="1">
    <citation type="journal article" date="2022" name="bioRxiv">
        <title>Sequencing and chromosome-scale assembly of the giantPleurodeles waltlgenome.</title>
        <authorList>
            <person name="Brown T."/>
            <person name="Elewa A."/>
            <person name="Iarovenko S."/>
            <person name="Subramanian E."/>
            <person name="Araus A.J."/>
            <person name="Petzold A."/>
            <person name="Susuki M."/>
            <person name="Suzuki K.-i.T."/>
            <person name="Hayashi T."/>
            <person name="Toyoda A."/>
            <person name="Oliveira C."/>
            <person name="Osipova E."/>
            <person name="Leigh N.D."/>
            <person name="Simon A."/>
            <person name="Yun M.H."/>
        </authorList>
    </citation>
    <scope>NUCLEOTIDE SEQUENCE</scope>
    <source>
        <strain evidence="2">20211129_DDA</strain>
        <tissue evidence="2">Liver</tissue>
    </source>
</reference>